<dbReference type="Pfam" id="PF00535">
    <property type="entry name" value="Glycos_transf_2"/>
    <property type="match status" value="1"/>
</dbReference>
<evidence type="ECO:0000256" key="1">
    <source>
        <dbReference type="SAM" id="Phobius"/>
    </source>
</evidence>
<evidence type="ECO:0000259" key="2">
    <source>
        <dbReference type="Pfam" id="PF00535"/>
    </source>
</evidence>
<dbReference type="Gene3D" id="3.90.550.10">
    <property type="entry name" value="Spore Coat Polysaccharide Biosynthesis Protein SpsA, Chain A"/>
    <property type="match status" value="1"/>
</dbReference>
<organism evidence="3 4">
    <name type="scientific">Candidatus Magasanikbacteria bacterium CG10_big_fil_rev_8_21_14_0_10_36_16</name>
    <dbReference type="NCBI Taxonomy" id="1974645"/>
    <lineage>
        <taxon>Bacteria</taxon>
        <taxon>Candidatus Magasanikiibacteriota</taxon>
    </lineage>
</organism>
<feature type="transmembrane region" description="Helical" evidence="1">
    <location>
        <begin position="261"/>
        <end position="281"/>
    </location>
</feature>
<feature type="domain" description="Glycosyltransferase 2-like" evidence="2">
    <location>
        <begin position="8"/>
        <end position="191"/>
    </location>
</feature>
<evidence type="ECO:0000313" key="3">
    <source>
        <dbReference type="EMBL" id="PIR78417.1"/>
    </source>
</evidence>
<keyword evidence="1" id="KW-0472">Membrane</keyword>
<accession>A0A2H0TYW6</accession>
<dbReference type="CDD" id="cd04186">
    <property type="entry name" value="GT_2_like_c"/>
    <property type="match status" value="1"/>
</dbReference>
<keyword evidence="3" id="KW-0808">Transferase</keyword>
<name>A0A2H0TYW6_9BACT</name>
<dbReference type="InterPro" id="IPR001173">
    <property type="entry name" value="Glyco_trans_2-like"/>
</dbReference>
<protein>
    <submittedName>
        <fullName evidence="3">Glycosyl transferase family 2</fullName>
    </submittedName>
</protein>
<proteinExistence type="predicted"/>
<keyword evidence="1" id="KW-1133">Transmembrane helix</keyword>
<dbReference type="PANTHER" id="PTHR43179:SF7">
    <property type="entry name" value="RHAMNOSYLTRANSFERASE WBBL"/>
    <property type="match status" value="1"/>
</dbReference>
<keyword evidence="1" id="KW-0812">Transmembrane</keyword>
<sequence length="287" mass="33700">MNCPMNLSIITVTWNNEKQIERQLKSVISGCKNLEFEQIVMDNASTDKTVEILKSLSNVKVIANTENKGFSHANNQGVEISTGKYLLFLNPDMKVEEGSLDVIVEWLEKRKDVGIVSPKLVDENGKLNEDTKPRRFPRVWEQVALILKLSHIFPSMMDKYLMKDFDGNENQEVDSVRGSFMLMRREVVEKLGFAFDPRYYIWYEDVDICREVKKMGLKVMYSPVITATDYVGQSFKKAESLWKQKNFTRSMLAYFQKWEAFYKWFWIWLFRPVGIFLVYIMNKLNSK</sequence>
<dbReference type="EMBL" id="PFBU01000033">
    <property type="protein sequence ID" value="PIR78417.1"/>
    <property type="molecule type" value="Genomic_DNA"/>
</dbReference>
<dbReference type="GO" id="GO:0016740">
    <property type="term" value="F:transferase activity"/>
    <property type="evidence" value="ECO:0007669"/>
    <property type="project" value="UniProtKB-KW"/>
</dbReference>
<dbReference type="Proteomes" id="UP000230852">
    <property type="component" value="Unassembled WGS sequence"/>
</dbReference>
<dbReference type="PANTHER" id="PTHR43179">
    <property type="entry name" value="RHAMNOSYLTRANSFERASE WBBL"/>
    <property type="match status" value="1"/>
</dbReference>
<dbReference type="SUPFAM" id="SSF53448">
    <property type="entry name" value="Nucleotide-diphospho-sugar transferases"/>
    <property type="match status" value="1"/>
</dbReference>
<evidence type="ECO:0000313" key="4">
    <source>
        <dbReference type="Proteomes" id="UP000230852"/>
    </source>
</evidence>
<comment type="caution">
    <text evidence="3">The sequence shown here is derived from an EMBL/GenBank/DDBJ whole genome shotgun (WGS) entry which is preliminary data.</text>
</comment>
<dbReference type="InterPro" id="IPR029044">
    <property type="entry name" value="Nucleotide-diphossugar_trans"/>
</dbReference>
<gene>
    <name evidence="3" type="ORF">COU28_01720</name>
</gene>
<reference evidence="4" key="1">
    <citation type="submission" date="2017-09" db="EMBL/GenBank/DDBJ databases">
        <title>Depth-based differentiation of microbial function through sediment-hosted aquifers and enrichment of novel symbionts in the deep terrestrial subsurface.</title>
        <authorList>
            <person name="Probst A.J."/>
            <person name="Ladd B."/>
            <person name="Jarett J.K."/>
            <person name="Geller-Mcgrath D.E."/>
            <person name="Sieber C.M.K."/>
            <person name="Emerson J.B."/>
            <person name="Anantharaman K."/>
            <person name="Thomas B.C."/>
            <person name="Malmstrom R."/>
            <person name="Stieglmeier M."/>
            <person name="Klingl A."/>
            <person name="Woyke T."/>
            <person name="Ryan C.M."/>
            <person name="Banfield J.F."/>
        </authorList>
    </citation>
    <scope>NUCLEOTIDE SEQUENCE [LARGE SCALE GENOMIC DNA]</scope>
</reference>
<dbReference type="AlphaFoldDB" id="A0A2H0TYW6"/>